<evidence type="ECO:0000313" key="1">
    <source>
        <dbReference type="EMBL" id="SVC08435.1"/>
    </source>
</evidence>
<sequence length="58" mass="6361">VVKKNYKDGNIGARSRQGCFDCPDMGFSNYCPTMVAWSNAEPDLLDQKRPVGPTPADV</sequence>
<dbReference type="AlphaFoldDB" id="A0A382JA36"/>
<gene>
    <name evidence="1" type="ORF">METZ01_LOCUS261289</name>
</gene>
<accession>A0A382JA36</accession>
<organism evidence="1">
    <name type="scientific">marine metagenome</name>
    <dbReference type="NCBI Taxonomy" id="408172"/>
    <lineage>
        <taxon>unclassified sequences</taxon>
        <taxon>metagenomes</taxon>
        <taxon>ecological metagenomes</taxon>
    </lineage>
</organism>
<reference evidence="1" key="1">
    <citation type="submission" date="2018-05" db="EMBL/GenBank/DDBJ databases">
        <authorList>
            <person name="Lanie J.A."/>
            <person name="Ng W.-L."/>
            <person name="Kazmierczak K.M."/>
            <person name="Andrzejewski T.M."/>
            <person name="Davidsen T.M."/>
            <person name="Wayne K.J."/>
            <person name="Tettelin H."/>
            <person name="Glass J.I."/>
            <person name="Rusch D."/>
            <person name="Podicherti R."/>
            <person name="Tsui H.-C.T."/>
            <person name="Winkler M.E."/>
        </authorList>
    </citation>
    <scope>NUCLEOTIDE SEQUENCE</scope>
</reference>
<dbReference type="EMBL" id="UINC01072647">
    <property type="protein sequence ID" value="SVC08435.1"/>
    <property type="molecule type" value="Genomic_DNA"/>
</dbReference>
<protein>
    <submittedName>
        <fullName evidence="1">Uncharacterized protein</fullName>
    </submittedName>
</protein>
<name>A0A382JA36_9ZZZZ</name>
<proteinExistence type="predicted"/>
<feature type="non-terminal residue" evidence="1">
    <location>
        <position position="1"/>
    </location>
</feature>